<comment type="caution">
    <text evidence="1">The sequence shown here is derived from an EMBL/GenBank/DDBJ whole genome shotgun (WGS) entry which is preliminary data.</text>
</comment>
<sequence>MGGEVPAQWCDAQSLQPGLWKGSKWWRRTRMEVTSLFLRDREIWTGLLDRWQV</sequence>
<dbReference type="EMBL" id="AZIM01004454">
    <property type="protein sequence ID" value="ETE60716.1"/>
    <property type="molecule type" value="Genomic_DNA"/>
</dbReference>
<gene>
    <name evidence="1" type="ORF">L345_13539</name>
</gene>
<feature type="non-terminal residue" evidence="1">
    <location>
        <position position="1"/>
    </location>
</feature>
<dbReference type="Proteomes" id="UP000018936">
    <property type="component" value="Unassembled WGS sequence"/>
</dbReference>
<proteinExistence type="predicted"/>
<name>V8NFH2_OPHHA</name>
<evidence type="ECO:0000313" key="1">
    <source>
        <dbReference type="EMBL" id="ETE60716.1"/>
    </source>
</evidence>
<dbReference type="AlphaFoldDB" id="V8NFH2"/>
<protein>
    <submittedName>
        <fullName evidence="1">Uncharacterized protein</fullName>
    </submittedName>
</protein>
<keyword evidence="2" id="KW-1185">Reference proteome</keyword>
<accession>V8NFH2</accession>
<reference evidence="1 2" key="1">
    <citation type="journal article" date="2013" name="Proc. Natl. Acad. Sci. U.S.A.">
        <title>The king cobra genome reveals dynamic gene evolution and adaptation in the snake venom system.</title>
        <authorList>
            <person name="Vonk F.J."/>
            <person name="Casewell N.R."/>
            <person name="Henkel C.V."/>
            <person name="Heimberg A.M."/>
            <person name="Jansen H.J."/>
            <person name="McCleary R.J."/>
            <person name="Kerkkamp H.M."/>
            <person name="Vos R.A."/>
            <person name="Guerreiro I."/>
            <person name="Calvete J.J."/>
            <person name="Wuster W."/>
            <person name="Woods A.E."/>
            <person name="Logan J.M."/>
            <person name="Harrison R.A."/>
            <person name="Castoe T.A."/>
            <person name="de Koning A.P."/>
            <person name="Pollock D.D."/>
            <person name="Yandell M."/>
            <person name="Calderon D."/>
            <person name="Renjifo C."/>
            <person name="Currier R.B."/>
            <person name="Salgado D."/>
            <person name="Pla D."/>
            <person name="Sanz L."/>
            <person name="Hyder A.S."/>
            <person name="Ribeiro J.M."/>
            <person name="Arntzen J.W."/>
            <person name="van den Thillart G.E."/>
            <person name="Boetzer M."/>
            <person name="Pirovano W."/>
            <person name="Dirks R.P."/>
            <person name="Spaink H.P."/>
            <person name="Duboule D."/>
            <person name="McGlinn E."/>
            <person name="Kini R.M."/>
            <person name="Richardson M.K."/>
        </authorList>
    </citation>
    <scope>NUCLEOTIDE SEQUENCE</scope>
    <source>
        <tissue evidence="1">Blood</tissue>
    </source>
</reference>
<organism evidence="1 2">
    <name type="scientific">Ophiophagus hannah</name>
    <name type="common">King cobra</name>
    <name type="synonym">Naja hannah</name>
    <dbReference type="NCBI Taxonomy" id="8665"/>
    <lineage>
        <taxon>Eukaryota</taxon>
        <taxon>Metazoa</taxon>
        <taxon>Chordata</taxon>
        <taxon>Craniata</taxon>
        <taxon>Vertebrata</taxon>
        <taxon>Euteleostomi</taxon>
        <taxon>Lepidosauria</taxon>
        <taxon>Squamata</taxon>
        <taxon>Bifurcata</taxon>
        <taxon>Unidentata</taxon>
        <taxon>Episquamata</taxon>
        <taxon>Toxicofera</taxon>
        <taxon>Serpentes</taxon>
        <taxon>Colubroidea</taxon>
        <taxon>Elapidae</taxon>
        <taxon>Elapinae</taxon>
        <taxon>Ophiophagus</taxon>
    </lineage>
</organism>
<evidence type="ECO:0000313" key="2">
    <source>
        <dbReference type="Proteomes" id="UP000018936"/>
    </source>
</evidence>